<evidence type="ECO:0000256" key="1">
    <source>
        <dbReference type="ARBA" id="ARBA00001917"/>
    </source>
</evidence>
<name>A0A8T0TDU5_PANVG</name>
<dbReference type="InterPro" id="IPR013785">
    <property type="entry name" value="Aldolase_TIM"/>
</dbReference>
<proteinExistence type="predicted"/>
<dbReference type="GO" id="GO:0005743">
    <property type="term" value="C:mitochondrial inner membrane"/>
    <property type="evidence" value="ECO:0007669"/>
    <property type="project" value="TreeGrafter"/>
</dbReference>
<dbReference type="GO" id="GO:0009220">
    <property type="term" value="P:pyrimidine ribonucleotide biosynthetic process"/>
    <property type="evidence" value="ECO:0007669"/>
    <property type="project" value="TreeGrafter"/>
</dbReference>
<evidence type="ECO:0000256" key="3">
    <source>
        <dbReference type="SAM" id="Phobius"/>
    </source>
</evidence>
<dbReference type="AlphaFoldDB" id="A0A8T0TDU5"/>
<sequence length="95" mass="10713">MLLTTQIISNTIVSRPPPADTHPLAQVTSGLSGKPLFDLSTNILREMYILTRGCVSIAFMELYLFDYLFKLLFTNNSASIILCLYLLFKLFFASN</sequence>
<dbReference type="PANTHER" id="PTHR48109">
    <property type="entry name" value="DIHYDROOROTATE DEHYDROGENASE (QUINONE), MITOCHONDRIAL-RELATED"/>
    <property type="match status" value="1"/>
</dbReference>
<keyword evidence="3" id="KW-1133">Transmembrane helix</keyword>
<comment type="caution">
    <text evidence="4">The sequence shown here is derived from an EMBL/GenBank/DDBJ whole genome shotgun (WGS) entry which is preliminary data.</text>
</comment>
<evidence type="ECO:0000313" key="5">
    <source>
        <dbReference type="Proteomes" id="UP000823388"/>
    </source>
</evidence>
<dbReference type="GO" id="GO:0004152">
    <property type="term" value="F:dihydroorotate dehydrogenase activity"/>
    <property type="evidence" value="ECO:0007669"/>
    <property type="project" value="TreeGrafter"/>
</dbReference>
<dbReference type="InterPro" id="IPR050074">
    <property type="entry name" value="DHO_dehydrogenase"/>
</dbReference>
<comment type="cofactor">
    <cofactor evidence="1">
        <name>FMN</name>
        <dbReference type="ChEBI" id="CHEBI:58210"/>
    </cofactor>
</comment>
<keyword evidence="3" id="KW-0812">Transmembrane</keyword>
<evidence type="ECO:0000256" key="2">
    <source>
        <dbReference type="ARBA" id="ARBA00004725"/>
    </source>
</evidence>
<keyword evidence="3" id="KW-0472">Membrane</keyword>
<dbReference type="EMBL" id="CM029044">
    <property type="protein sequence ID" value="KAG2606209.1"/>
    <property type="molecule type" value="Genomic_DNA"/>
</dbReference>
<gene>
    <name evidence="4" type="ORF">PVAP13_4NG206511</name>
</gene>
<dbReference type="PANTHER" id="PTHR48109:SF4">
    <property type="entry name" value="DIHYDROOROTATE DEHYDROGENASE (QUINONE), MITOCHONDRIAL"/>
    <property type="match status" value="1"/>
</dbReference>
<feature type="transmembrane region" description="Helical" evidence="3">
    <location>
        <begin position="71"/>
        <end position="92"/>
    </location>
</feature>
<organism evidence="4 5">
    <name type="scientific">Panicum virgatum</name>
    <name type="common">Blackwell switchgrass</name>
    <dbReference type="NCBI Taxonomy" id="38727"/>
    <lineage>
        <taxon>Eukaryota</taxon>
        <taxon>Viridiplantae</taxon>
        <taxon>Streptophyta</taxon>
        <taxon>Embryophyta</taxon>
        <taxon>Tracheophyta</taxon>
        <taxon>Spermatophyta</taxon>
        <taxon>Magnoliopsida</taxon>
        <taxon>Liliopsida</taxon>
        <taxon>Poales</taxon>
        <taxon>Poaceae</taxon>
        <taxon>PACMAD clade</taxon>
        <taxon>Panicoideae</taxon>
        <taxon>Panicodae</taxon>
        <taxon>Paniceae</taxon>
        <taxon>Panicinae</taxon>
        <taxon>Panicum</taxon>
        <taxon>Panicum sect. Hiantes</taxon>
    </lineage>
</organism>
<dbReference type="Proteomes" id="UP000823388">
    <property type="component" value="Chromosome 4N"/>
</dbReference>
<accession>A0A8T0TDU5</accession>
<comment type="pathway">
    <text evidence="2">Pyrimidine metabolism; UMP biosynthesis via de novo pathway.</text>
</comment>
<evidence type="ECO:0000313" key="4">
    <source>
        <dbReference type="EMBL" id="KAG2606209.1"/>
    </source>
</evidence>
<dbReference type="GO" id="GO:0006207">
    <property type="term" value="P:'de novo' pyrimidine nucleobase biosynthetic process"/>
    <property type="evidence" value="ECO:0007669"/>
    <property type="project" value="TreeGrafter"/>
</dbReference>
<dbReference type="Gene3D" id="3.20.20.70">
    <property type="entry name" value="Aldolase class I"/>
    <property type="match status" value="1"/>
</dbReference>
<protein>
    <submittedName>
        <fullName evidence="4">Uncharacterized protein</fullName>
    </submittedName>
</protein>
<keyword evidence="5" id="KW-1185">Reference proteome</keyword>
<reference evidence="4" key="1">
    <citation type="submission" date="2020-05" db="EMBL/GenBank/DDBJ databases">
        <title>WGS assembly of Panicum virgatum.</title>
        <authorList>
            <person name="Lovell J.T."/>
            <person name="Jenkins J."/>
            <person name="Shu S."/>
            <person name="Juenger T.E."/>
            <person name="Schmutz J."/>
        </authorList>
    </citation>
    <scope>NUCLEOTIDE SEQUENCE</scope>
    <source>
        <strain evidence="4">AP13</strain>
    </source>
</reference>